<proteinExistence type="predicted"/>
<dbReference type="GO" id="GO:0004672">
    <property type="term" value="F:protein kinase activity"/>
    <property type="evidence" value="ECO:0007669"/>
    <property type="project" value="InterPro"/>
</dbReference>
<dbReference type="OrthoDB" id="3265188at2759"/>
<dbReference type="AlphaFoldDB" id="A0A4R0RE99"/>
<feature type="compositionally biased region" description="Low complexity" evidence="1">
    <location>
        <begin position="698"/>
        <end position="713"/>
    </location>
</feature>
<feature type="domain" description="Protein kinase" evidence="2">
    <location>
        <begin position="256"/>
        <end position="567"/>
    </location>
</feature>
<evidence type="ECO:0000256" key="1">
    <source>
        <dbReference type="SAM" id="MobiDB-lite"/>
    </source>
</evidence>
<dbReference type="Pfam" id="PF17667">
    <property type="entry name" value="Pkinase_fungal"/>
    <property type="match status" value="1"/>
</dbReference>
<evidence type="ECO:0000259" key="2">
    <source>
        <dbReference type="PROSITE" id="PS50011"/>
    </source>
</evidence>
<name>A0A4R0RE99_9APHY</name>
<dbReference type="Proteomes" id="UP000292702">
    <property type="component" value="Unassembled WGS sequence"/>
</dbReference>
<reference evidence="3 4" key="1">
    <citation type="submission" date="2018-11" db="EMBL/GenBank/DDBJ databases">
        <title>Genome assembly of Steccherinum ochraceum LE-BIN_3174, the white-rot fungus of the Steccherinaceae family (The Residual Polyporoid clade, Polyporales, Basidiomycota).</title>
        <authorList>
            <person name="Fedorova T.V."/>
            <person name="Glazunova O.A."/>
            <person name="Landesman E.O."/>
            <person name="Moiseenko K.V."/>
            <person name="Psurtseva N.V."/>
            <person name="Savinova O.S."/>
            <person name="Shakhova N.V."/>
            <person name="Tyazhelova T.V."/>
            <person name="Vasina D.V."/>
        </authorList>
    </citation>
    <scope>NUCLEOTIDE SEQUENCE [LARGE SCALE GENOMIC DNA]</scope>
    <source>
        <strain evidence="3 4">LE-BIN_3174</strain>
    </source>
</reference>
<gene>
    <name evidence="3" type="ORF">EIP91_002692</name>
</gene>
<feature type="region of interest" description="Disordered" evidence="1">
    <location>
        <begin position="607"/>
        <end position="713"/>
    </location>
</feature>
<dbReference type="PANTHER" id="PTHR38248:SF2">
    <property type="entry name" value="FUNK1 11"/>
    <property type="match status" value="1"/>
</dbReference>
<dbReference type="InterPro" id="IPR011009">
    <property type="entry name" value="Kinase-like_dom_sf"/>
</dbReference>
<dbReference type="GO" id="GO:0005524">
    <property type="term" value="F:ATP binding"/>
    <property type="evidence" value="ECO:0007669"/>
    <property type="project" value="InterPro"/>
</dbReference>
<sequence length="713" mass="80253">MKGYWVGPEDPCNFLNTFLKTNQSLPQTKLSKVNFSRIPVAPVSEKDIYEPITDALLKHEVLPKGFVFSHTPAIEQDGTQLSPCVSLSLNDLESGSWRWDPMEMWVDVRLQDSMDGFRTDSTDSTLYLDDISTPEAKETRRRLVAFALAQLERQHRTFMFSVVVCVDRARFIRWDRAGATVTKAFNIRTHPRLLAEFFWRYGRLSRAERGFDHTVENATAGDKQRLASAISAYLAKPDTRAVPNMNRTTDDSFPCYTMTVASTSGESRQFIIQRPITSPSSPTGRATRAYIALDSAANELVFLKDYWRPVESNRHSEAEVYAALADAHVPHTPHVRMAGDVPQDLGESHTTLTQTLKQQGDLSRCGSLKAYRHHRVVQDIAFSLSTVRNSRELVAAIRDIIETIAAAHKAGWLHRDVSSDNVMLDNNGNAILNDWDHALSLISETAPSQRTGTWLFMSALLAKFPERVQNLSDDLESCYWVLLYNAFQLFASDADHHIFTMFDFQNDYLVDSEVTGGSMKVSYIHRAAIPTFTCAPLQQLMDALRTHFRHYYALRMGEDFLDLPAWYHDPAAAMLRCFDDALARTDWPASDVLAIPLSPHSCERSAPRLVEQPHQSTKTPSHASPPSSHERKRRSRDEDDQDSTSRPARQQSSGSKRAKTSSIPSATTRRSTKKASTGHSKSTAADAANMPITRSRTRSSQRVTRSQSRRLGL</sequence>
<keyword evidence="4" id="KW-1185">Reference proteome</keyword>
<comment type="caution">
    <text evidence="3">The sequence shown here is derived from an EMBL/GenBank/DDBJ whole genome shotgun (WGS) entry which is preliminary data.</text>
</comment>
<dbReference type="Gene3D" id="1.10.510.10">
    <property type="entry name" value="Transferase(Phosphotransferase) domain 1"/>
    <property type="match status" value="1"/>
</dbReference>
<dbReference type="EMBL" id="RWJN01000181">
    <property type="protein sequence ID" value="TCD65436.1"/>
    <property type="molecule type" value="Genomic_DNA"/>
</dbReference>
<feature type="compositionally biased region" description="Polar residues" evidence="1">
    <location>
        <begin position="613"/>
        <end position="627"/>
    </location>
</feature>
<dbReference type="InterPro" id="IPR000719">
    <property type="entry name" value="Prot_kinase_dom"/>
</dbReference>
<dbReference type="SUPFAM" id="SSF56112">
    <property type="entry name" value="Protein kinase-like (PK-like)"/>
    <property type="match status" value="1"/>
</dbReference>
<organism evidence="3 4">
    <name type="scientific">Steccherinum ochraceum</name>
    <dbReference type="NCBI Taxonomy" id="92696"/>
    <lineage>
        <taxon>Eukaryota</taxon>
        <taxon>Fungi</taxon>
        <taxon>Dikarya</taxon>
        <taxon>Basidiomycota</taxon>
        <taxon>Agaricomycotina</taxon>
        <taxon>Agaricomycetes</taxon>
        <taxon>Polyporales</taxon>
        <taxon>Steccherinaceae</taxon>
        <taxon>Steccherinum</taxon>
    </lineage>
</organism>
<dbReference type="PROSITE" id="PS50011">
    <property type="entry name" value="PROTEIN_KINASE_DOM"/>
    <property type="match status" value="1"/>
</dbReference>
<evidence type="ECO:0000313" key="4">
    <source>
        <dbReference type="Proteomes" id="UP000292702"/>
    </source>
</evidence>
<dbReference type="PANTHER" id="PTHR38248">
    <property type="entry name" value="FUNK1 6"/>
    <property type="match status" value="1"/>
</dbReference>
<evidence type="ECO:0000313" key="3">
    <source>
        <dbReference type="EMBL" id="TCD65436.1"/>
    </source>
</evidence>
<feature type="compositionally biased region" description="Polar residues" evidence="1">
    <location>
        <begin position="644"/>
        <end position="683"/>
    </location>
</feature>
<protein>
    <recommendedName>
        <fullName evidence="2">Protein kinase domain-containing protein</fullName>
    </recommendedName>
</protein>
<dbReference type="InterPro" id="IPR040976">
    <property type="entry name" value="Pkinase_fungal"/>
</dbReference>
<accession>A0A4R0RE99</accession>